<name>A0AAI9XS23_9PEZI</name>
<sequence length="86" mass="9181">MDHFEDKKDHVEGNFDDVRQFESFTSFLEDDGVKQGDMSDIGPEPAQLMNFNAGAPLADEVSPGLLTGSSIGSQGDYGVTSVPTAL</sequence>
<proteinExistence type="predicted"/>
<comment type="caution">
    <text evidence="1">The sequence shown here is derived from an EMBL/GenBank/DDBJ whole genome shotgun (WGS) entry which is preliminary data.</text>
</comment>
<accession>A0AAI9XS23</accession>
<protein>
    <submittedName>
        <fullName evidence="1">Uncharacterized protein</fullName>
    </submittedName>
</protein>
<organism evidence="1 2">
    <name type="scientific">Colletotrichum melonis</name>
    <dbReference type="NCBI Taxonomy" id="1209925"/>
    <lineage>
        <taxon>Eukaryota</taxon>
        <taxon>Fungi</taxon>
        <taxon>Dikarya</taxon>
        <taxon>Ascomycota</taxon>
        <taxon>Pezizomycotina</taxon>
        <taxon>Sordariomycetes</taxon>
        <taxon>Hypocreomycetidae</taxon>
        <taxon>Glomerellales</taxon>
        <taxon>Glomerellaceae</taxon>
        <taxon>Colletotrichum</taxon>
        <taxon>Colletotrichum acutatum species complex</taxon>
    </lineage>
</organism>
<reference evidence="1 2" key="1">
    <citation type="submission" date="2016-10" db="EMBL/GenBank/DDBJ databases">
        <title>The genome sequence of Colletotrichum fioriniae PJ7.</title>
        <authorList>
            <person name="Baroncelli R."/>
        </authorList>
    </citation>
    <scope>NUCLEOTIDE SEQUENCE [LARGE SCALE GENOMIC DNA]</scope>
    <source>
        <strain evidence="1">Col 31</strain>
    </source>
</reference>
<keyword evidence="2" id="KW-1185">Reference proteome</keyword>
<evidence type="ECO:0000313" key="1">
    <source>
        <dbReference type="EMBL" id="KAK1457512.1"/>
    </source>
</evidence>
<evidence type="ECO:0000313" key="2">
    <source>
        <dbReference type="Proteomes" id="UP001239795"/>
    </source>
</evidence>
<gene>
    <name evidence="1" type="ORF">CMEL01_15992</name>
</gene>
<dbReference type="EMBL" id="MLGG01000016">
    <property type="protein sequence ID" value="KAK1457512.1"/>
    <property type="molecule type" value="Genomic_DNA"/>
</dbReference>
<dbReference type="Proteomes" id="UP001239795">
    <property type="component" value="Unassembled WGS sequence"/>
</dbReference>
<dbReference type="AlphaFoldDB" id="A0AAI9XS23"/>